<sequence length="255" mass="27203">MHEEAHGPAAEASVDATAPVAEPPSELMAERLEPSAADLAEPAGEVHAEPAGDPPHRLDSLTERLGDELAGLADRLTGELAGLRAEVARTQDRAAAREQVIDRLHEENQRLRAGERRLLLRPLLTDLQRLRHDLLRTAAGLPTTFDATAAAEMLRSYAANLELTLERGGISVLAPAVGATFDTSTQRATATEPARDPGQDGTVAAVVLDGYHDVETGRTAVPAAVRVHRWIPDPQPPAGEPHPEPESENQHAPTP</sequence>
<accession>A0ABX9D0W0</accession>
<dbReference type="EMBL" id="PYAC01000017">
    <property type="protein sequence ID" value="RAO16296.1"/>
    <property type="molecule type" value="Genomic_DNA"/>
</dbReference>
<keyword evidence="3" id="KW-1185">Reference proteome</keyword>
<evidence type="ECO:0000313" key="3">
    <source>
        <dbReference type="Proteomes" id="UP000249045"/>
    </source>
</evidence>
<feature type="region of interest" description="Disordered" evidence="1">
    <location>
        <begin position="1"/>
        <end position="57"/>
    </location>
</feature>
<evidence type="ECO:0000313" key="2">
    <source>
        <dbReference type="EMBL" id="RAO16296.1"/>
    </source>
</evidence>
<feature type="region of interest" description="Disordered" evidence="1">
    <location>
        <begin position="230"/>
        <end position="255"/>
    </location>
</feature>
<reference evidence="2 3" key="1">
    <citation type="submission" date="2018-03" db="EMBL/GenBank/DDBJ databases">
        <title>Defining the species Micromonospora saelicesensis and Micromonospora noduli under the framework of genomics.</title>
        <authorList>
            <person name="Riesco R."/>
            <person name="Trujillo M.E."/>
        </authorList>
    </citation>
    <scope>NUCLEOTIDE SEQUENCE [LARGE SCALE GENOMIC DNA]</scope>
    <source>
        <strain evidence="2 3">MED15</strain>
    </source>
</reference>
<dbReference type="InterPro" id="IPR000740">
    <property type="entry name" value="GrpE"/>
</dbReference>
<name>A0ABX9D0W0_9ACTN</name>
<dbReference type="RefSeq" id="WP_112736479.1">
    <property type="nucleotide sequence ID" value="NZ_PYAC01000017.1"/>
</dbReference>
<proteinExistence type="predicted"/>
<feature type="compositionally biased region" description="Basic and acidic residues" evidence="1">
    <location>
        <begin position="44"/>
        <end position="57"/>
    </location>
</feature>
<dbReference type="Proteomes" id="UP000249045">
    <property type="component" value="Unassembled WGS sequence"/>
</dbReference>
<dbReference type="Pfam" id="PF01025">
    <property type="entry name" value="GrpE"/>
    <property type="match status" value="1"/>
</dbReference>
<comment type="caution">
    <text evidence="2">The sequence shown here is derived from an EMBL/GenBank/DDBJ whole genome shotgun (WGS) entry which is preliminary data.</text>
</comment>
<protein>
    <recommendedName>
        <fullName evidence="4">Protein GrpE</fullName>
    </recommendedName>
</protein>
<gene>
    <name evidence="2" type="ORF">MED15_03815</name>
</gene>
<organism evidence="2 3">
    <name type="scientific">Micromonospora noduli</name>
    <dbReference type="NCBI Taxonomy" id="709876"/>
    <lineage>
        <taxon>Bacteria</taxon>
        <taxon>Bacillati</taxon>
        <taxon>Actinomycetota</taxon>
        <taxon>Actinomycetes</taxon>
        <taxon>Micromonosporales</taxon>
        <taxon>Micromonosporaceae</taxon>
        <taxon>Micromonospora</taxon>
    </lineage>
</organism>
<evidence type="ECO:0000256" key="1">
    <source>
        <dbReference type="SAM" id="MobiDB-lite"/>
    </source>
</evidence>
<evidence type="ECO:0008006" key="4">
    <source>
        <dbReference type="Google" id="ProtNLM"/>
    </source>
</evidence>